<dbReference type="RefSeq" id="WP_380117129.1">
    <property type="nucleotide sequence ID" value="NZ_JBHSIU010000027.1"/>
</dbReference>
<evidence type="ECO:0000313" key="3">
    <source>
        <dbReference type="EMBL" id="MFC5000578.1"/>
    </source>
</evidence>
<proteinExistence type="predicted"/>
<organism evidence="3 4">
    <name type="scientific">Dactylosporangium cerinum</name>
    <dbReference type="NCBI Taxonomy" id="1434730"/>
    <lineage>
        <taxon>Bacteria</taxon>
        <taxon>Bacillati</taxon>
        <taxon>Actinomycetota</taxon>
        <taxon>Actinomycetes</taxon>
        <taxon>Micromonosporales</taxon>
        <taxon>Micromonosporaceae</taxon>
        <taxon>Dactylosporangium</taxon>
    </lineage>
</organism>
<dbReference type="Gene3D" id="3.40.50.1820">
    <property type="entry name" value="alpha/beta hydrolase"/>
    <property type="match status" value="1"/>
</dbReference>
<dbReference type="InterPro" id="IPR029058">
    <property type="entry name" value="AB_hydrolase_fold"/>
</dbReference>
<sequence>MFDGFEAFDIATAGASVHGRTGGDGPPVLLLHGIPETHLMWHRVAPRLAEHHTVVVTDLRGYGDSGKPPSTADHEPYSMRAIGADQLEVMRQLGYDTFSVVGHDRGARCAYRLALDHPEAVTRLGVMDVVPVGDAYDRADKDFSLTYWQWSFLAAPAPVPEQFIGAAPATMVDFMLNTWAEVKDAFPAELRAEYTEKFRDPDTVHAICEEFRAAATLDYEQDEADRGHRRIECPVLFLWSEDGAVATLYDDPLAMWRAWADDVRGGPVPVGHFIPEEAPEETTRQLVDFLR</sequence>
<keyword evidence="4" id="KW-1185">Reference proteome</keyword>
<dbReference type="SUPFAM" id="SSF53474">
    <property type="entry name" value="alpha/beta-Hydrolases"/>
    <property type="match status" value="1"/>
</dbReference>
<reference evidence="4" key="1">
    <citation type="journal article" date="2019" name="Int. J. Syst. Evol. Microbiol.">
        <title>The Global Catalogue of Microorganisms (GCM) 10K type strain sequencing project: providing services to taxonomists for standard genome sequencing and annotation.</title>
        <authorList>
            <consortium name="The Broad Institute Genomics Platform"/>
            <consortium name="The Broad Institute Genome Sequencing Center for Infectious Disease"/>
            <person name="Wu L."/>
            <person name="Ma J."/>
        </authorList>
    </citation>
    <scope>NUCLEOTIDE SEQUENCE [LARGE SCALE GENOMIC DNA]</scope>
    <source>
        <strain evidence="4">CGMCC 4.7152</strain>
    </source>
</reference>
<dbReference type="EMBL" id="JBHSIU010000027">
    <property type="protein sequence ID" value="MFC5000578.1"/>
    <property type="molecule type" value="Genomic_DNA"/>
</dbReference>
<dbReference type="PANTHER" id="PTHR43329">
    <property type="entry name" value="EPOXIDE HYDROLASE"/>
    <property type="match status" value="1"/>
</dbReference>
<comment type="caution">
    <text evidence="3">The sequence shown here is derived from an EMBL/GenBank/DDBJ whole genome shotgun (WGS) entry which is preliminary data.</text>
</comment>
<accession>A0ABV9VYU3</accession>
<dbReference type="InterPro" id="IPR000073">
    <property type="entry name" value="AB_hydrolase_1"/>
</dbReference>
<protein>
    <submittedName>
        <fullName evidence="3">Alpha/beta fold hydrolase</fullName>
    </submittedName>
</protein>
<dbReference type="InterPro" id="IPR000639">
    <property type="entry name" value="Epox_hydrolase-like"/>
</dbReference>
<feature type="domain" description="AB hydrolase-1" evidence="2">
    <location>
        <begin position="26"/>
        <end position="274"/>
    </location>
</feature>
<name>A0ABV9VYU3_9ACTN</name>
<evidence type="ECO:0000313" key="4">
    <source>
        <dbReference type="Proteomes" id="UP001595912"/>
    </source>
</evidence>
<keyword evidence="1 3" id="KW-0378">Hydrolase</keyword>
<dbReference type="Pfam" id="PF00561">
    <property type="entry name" value="Abhydrolase_1"/>
    <property type="match status" value="1"/>
</dbReference>
<evidence type="ECO:0000259" key="2">
    <source>
        <dbReference type="Pfam" id="PF00561"/>
    </source>
</evidence>
<gene>
    <name evidence="3" type="ORF">ACFPIJ_22420</name>
</gene>
<evidence type="ECO:0000256" key="1">
    <source>
        <dbReference type="ARBA" id="ARBA00022801"/>
    </source>
</evidence>
<dbReference type="Proteomes" id="UP001595912">
    <property type="component" value="Unassembled WGS sequence"/>
</dbReference>
<dbReference type="PRINTS" id="PR00412">
    <property type="entry name" value="EPOXHYDRLASE"/>
</dbReference>
<dbReference type="GO" id="GO:0016787">
    <property type="term" value="F:hydrolase activity"/>
    <property type="evidence" value="ECO:0007669"/>
    <property type="project" value="UniProtKB-KW"/>
</dbReference>